<dbReference type="STRING" id="208445.SAMN04489727_2019"/>
<protein>
    <recommendedName>
        <fullName evidence="3">Phosphotransferase enzyme family protein</fullName>
    </recommendedName>
</protein>
<name>A0A1H4JLJ8_9PSEU</name>
<dbReference type="AlphaFoldDB" id="A0A1H4JLJ8"/>
<evidence type="ECO:0008006" key="3">
    <source>
        <dbReference type="Google" id="ProtNLM"/>
    </source>
</evidence>
<dbReference type="RefSeq" id="WP_208613251.1">
    <property type="nucleotide sequence ID" value="NZ_FNSO01000003.1"/>
</dbReference>
<proteinExistence type="predicted"/>
<dbReference type="InterPro" id="IPR011009">
    <property type="entry name" value="Kinase-like_dom_sf"/>
</dbReference>
<keyword evidence="2" id="KW-1185">Reference proteome</keyword>
<sequence>MSTVRGGGACLSSAATTAAALDLRAHPRDDVLARVEKALEMRLDRAGLVRKRRSIGAATDRGTWVRVEMRRMEKMAGQGFNGPEAAALLSGIAKPAWHASVTWSEREHGLMWRADETELVAAVPIKPGGVLTTDPQLPAAWWSTLNASLDALAVAETTRIATLHTTPITQARVAEQIRAAFGPDIDTTIERWVPAHADFAWANLTGPECWILDWEDWGLAPRGLDAAMLWAASLAVPGLAEQVYRLRQADLDSRDGQLMQLFFAAAIVGAPGGSVGPLLDAARTAADRLLTELRS</sequence>
<dbReference type="EMBL" id="FNSO01000003">
    <property type="protein sequence ID" value="SEB47204.1"/>
    <property type="molecule type" value="Genomic_DNA"/>
</dbReference>
<evidence type="ECO:0000313" key="2">
    <source>
        <dbReference type="Proteomes" id="UP000199622"/>
    </source>
</evidence>
<dbReference type="SUPFAM" id="SSF56112">
    <property type="entry name" value="Protein kinase-like (PK-like)"/>
    <property type="match status" value="1"/>
</dbReference>
<gene>
    <name evidence="1" type="ORF">SAMN04489727_2019</name>
</gene>
<accession>A0A1H4JLJ8</accession>
<dbReference type="Proteomes" id="UP000199622">
    <property type="component" value="Unassembled WGS sequence"/>
</dbReference>
<organism evidence="1 2">
    <name type="scientific">Amycolatopsis tolypomycina</name>
    <dbReference type="NCBI Taxonomy" id="208445"/>
    <lineage>
        <taxon>Bacteria</taxon>
        <taxon>Bacillati</taxon>
        <taxon>Actinomycetota</taxon>
        <taxon>Actinomycetes</taxon>
        <taxon>Pseudonocardiales</taxon>
        <taxon>Pseudonocardiaceae</taxon>
        <taxon>Amycolatopsis</taxon>
    </lineage>
</organism>
<evidence type="ECO:0000313" key="1">
    <source>
        <dbReference type="EMBL" id="SEB47204.1"/>
    </source>
</evidence>
<reference evidence="2" key="1">
    <citation type="submission" date="2016-10" db="EMBL/GenBank/DDBJ databases">
        <authorList>
            <person name="Varghese N."/>
            <person name="Submissions S."/>
        </authorList>
    </citation>
    <scope>NUCLEOTIDE SEQUENCE [LARGE SCALE GENOMIC DNA]</scope>
    <source>
        <strain evidence="2">DSM 44544</strain>
    </source>
</reference>